<accession>A0ACC0AXM6</accession>
<protein>
    <submittedName>
        <fullName evidence="1">Uncharacterized protein</fullName>
    </submittedName>
</protein>
<evidence type="ECO:0000313" key="1">
    <source>
        <dbReference type="EMBL" id="KAI5665284.1"/>
    </source>
</evidence>
<keyword evidence="2" id="KW-1185">Reference proteome</keyword>
<evidence type="ECO:0000313" key="2">
    <source>
        <dbReference type="Proteomes" id="UP001060085"/>
    </source>
</evidence>
<organism evidence="1 2">
    <name type="scientific">Catharanthus roseus</name>
    <name type="common">Madagascar periwinkle</name>
    <name type="synonym">Vinca rosea</name>
    <dbReference type="NCBI Taxonomy" id="4058"/>
    <lineage>
        <taxon>Eukaryota</taxon>
        <taxon>Viridiplantae</taxon>
        <taxon>Streptophyta</taxon>
        <taxon>Embryophyta</taxon>
        <taxon>Tracheophyta</taxon>
        <taxon>Spermatophyta</taxon>
        <taxon>Magnoliopsida</taxon>
        <taxon>eudicotyledons</taxon>
        <taxon>Gunneridae</taxon>
        <taxon>Pentapetalae</taxon>
        <taxon>asterids</taxon>
        <taxon>lamiids</taxon>
        <taxon>Gentianales</taxon>
        <taxon>Apocynaceae</taxon>
        <taxon>Rauvolfioideae</taxon>
        <taxon>Vinceae</taxon>
        <taxon>Catharanthinae</taxon>
        <taxon>Catharanthus</taxon>
    </lineage>
</organism>
<name>A0ACC0AXM6_CATRO</name>
<sequence length="469" mass="54097">MDNLDHQPPEPPPLPPINHQTAAQILKKTTKIIIAYPLTFIFVSSLIFTFRFNVENGAQYLISFVDSDPSLKSLISRLDLSGHHHYQQYQQQRHQLNLRRRRRAFLHLSRVGTLDDDFFSGDADYDRSLFNPSSKSQPNGSFVILSNFRPSLGFSADPIVDNGVFFPEIVRSGVFAFRPPAERLETPQENSFSPENNDTDDDLNGVVDFQFLIRGLELGRRDTAALMYFVGLLSAAYGYVILAFLVTYTWANGIVFYRVLNDLLGNSKNIFRAVWDGSNLGLKRLSGFVLMRWAVRDALAQLMGIYFFGEIDDQYKFFTIFMRMKLMPFSDMVLWVRGYEKESLGFLLSWFLVEFVVAFIFSVVTWVAIVDSRRSGREVVREGCHLLATMLYTSLEIKCWELMTCGWLMRYFLSDMIGNKFSIAIQSIMEVYFMVAWLLFYLAAKHKDAISIGREFGWRELESFLEGNR</sequence>
<dbReference type="EMBL" id="CM044705">
    <property type="protein sequence ID" value="KAI5665284.1"/>
    <property type="molecule type" value="Genomic_DNA"/>
</dbReference>
<reference evidence="2" key="1">
    <citation type="journal article" date="2023" name="Nat. Plants">
        <title>Single-cell RNA sequencing provides a high-resolution roadmap for understanding the multicellular compartmentation of specialized metabolism.</title>
        <authorList>
            <person name="Sun S."/>
            <person name="Shen X."/>
            <person name="Li Y."/>
            <person name="Li Y."/>
            <person name="Wang S."/>
            <person name="Li R."/>
            <person name="Zhang H."/>
            <person name="Shen G."/>
            <person name="Guo B."/>
            <person name="Wei J."/>
            <person name="Xu J."/>
            <person name="St-Pierre B."/>
            <person name="Chen S."/>
            <person name="Sun C."/>
        </authorList>
    </citation>
    <scope>NUCLEOTIDE SEQUENCE [LARGE SCALE GENOMIC DNA]</scope>
</reference>
<gene>
    <name evidence="1" type="ORF">M9H77_24607</name>
</gene>
<dbReference type="Proteomes" id="UP001060085">
    <property type="component" value="Linkage Group LG05"/>
</dbReference>
<proteinExistence type="predicted"/>
<comment type="caution">
    <text evidence="1">The sequence shown here is derived from an EMBL/GenBank/DDBJ whole genome shotgun (WGS) entry which is preliminary data.</text>
</comment>